<sequence length="128" mass="14952">MLKLKRHYFTAYDTIIDEEDGEEVSENGMKYGRLKIRNECKLTNMHHNGITNQSFRLKNFMGTSQVSEDKYGLKMFKGFGSKQFIDVCVIDRCIGFLKVDNIYYIIDKEVNDLDDSNLYTSYMGAEEE</sequence>
<name>U9UE43_RHIID</name>
<evidence type="ECO:0000313" key="1">
    <source>
        <dbReference type="EMBL" id="ESA16833.1"/>
    </source>
</evidence>
<dbReference type="HOGENOM" id="CLU_1960726_0_0_1"/>
<dbReference type="AlphaFoldDB" id="U9UE43"/>
<reference evidence="1" key="1">
    <citation type="submission" date="2013-07" db="EMBL/GenBank/DDBJ databases">
        <title>The genome of an arbuscular mycorrhizal fungus provides insights into the evolution of the oldest plant symbiosis.</title>
        <authorList>
            <consortium name="DOE Joint Genome Institute"/>
            <person name="Tisserant E."/>
            <person name="Malbreil M."/>
            <person name="Kuo A."/>
            <person name="Kohler A."/>
            <person name="Symeonidi A."/>
            <person name="Balestrini R."/>
            <person name="Charron P."/>
            <person name="Duensing N."/>
            <person name="Frei-dit-Frey N."/>
            <person name="Gianinazzi-Pearson V."/>
            <person name="Gilbert B."/>
            <person name="Handa Y."/>
            <person name="Hijri M."/>
            <person name="Kaul R."/>
            <person name="Kawaguchi M."/>
            <person name="Krajinski F."/>
            <person name="Lammers P."/>
            <person name="Lapierre D."/>
            <person name="Masclaux F.G."/>
            <person name="Murat C."/>
            <person name="Morin E."/>
            <person name="Ndikumana S."/>
            <person name="Pagni M."/>
            <person name="Petitpierre D."/>
            <person name="Requena N."/>
            <person name="Rosikiewicz P."/>
            <person name="Riley R."/>
            <person name="Saito K."/>
            <person name="San Clemente H."/>
            <person name="Shapiro H."/>
            <person name="van Tuinen D."/>
            <person name="Becard G."/>
            <person name="Bonfante P."/>
            <person name="Paszkowski U."/>
            <person name="Shachar-Hill Y."/>
            <person name="Young J.P."/>
            <person name="Sanders I.R."/>
            <person name="Henrissat B."/>
            <person name="Rensing S.A."/>
            <person name="Grigoriev I.V."/>
            <person name="Corradi N."/>
            <person name="Roux C."/>
            <person name="Martin F."/>
        </authorList>
    </citation>
    <scope>NUCLEOTIDE SEQUENCE</scope>
    <source>
        <strain evidence="1">DAOM 197198</strain>
    </source>
</reference>
<organism evidence="1">
    <name type="scientific">Rhizophagus irregularis (strain DAOM 181602 / DAOM 197198 / MUCL 43194)</name>
    <name type="common">Arbuscular mycorrhizal fungus</name>
    <name type="synonym">Glomus intraradices</name>
    <dbReference type="NCBI Taxonomy" id="747089"/>
    <lineage>
        <taxon>Eukaryota</taxon>
        <taxon>Fungi</taxon>
        <taxon>Fungi incertae sedis</taxon>
        <taxon>Mucoromycota</taxon>
        <taxon>Glomeromycotina</taxon>
        <taxon>Glomeromycetes</taxon>
        <taxon>Glomerales</taxon>
        <taxon>Glomeraceae</taxon>
        <taxon>Rhizophagus</taxon>
    </lineage>
</organism>
<protein>
    <submittedName>
        <fullName evidence="1">Uncharacterized protein</fullName>
    </submittedName>
</protein>
<accession>U9UE43</accession>
<gene>
    <name evidence="1" type="ORF">GLOINDRAFT_94231</name>
</gene>
<proteinExistence type="predicted"/>
<dbReference type="EMBL" id="KI280691">
    <property type="protein sequence ID" value="ESA16833.1"/>
    <property type="molecule type" value="Genomic_DNA"/>
</dbReference>